<dbReference type="PANTHER" id="PTHR10656:SF9">
    <property type="entry name" value="INOSITOL 1,4,5-TRISPHOSPHATE RECEPTOR-INTERACTING PROTEIN-LIKE 2"/>
    <property type="match status" value="1"/>
</dbReference>
<name>A0A6J1VC76_9SAUR</name>
<keyword evidence="10" id="KW-1185">Reference proteome</keyword>
<feature type="domain" description="Mab-21-like HhH/H2TH-like" evidence="9">
    <location>
        <begin position="381"/>
        <end position="464"/>
    </location>
</feature>
<evidence type="ECO:0000256" key="2">
    <source>
        <dbReference type="ARBA" id="ARBA00005554"/>
    </source>
</evidence>
<evidence type="ECO:0000256" key="3">
    <source>
        <dbReference type="ARBA" id="ARBA00022692"/>
    </source>
</evidence>
<evidence type="ECO:0000256" key="7">
    <source>
        <dbReference type="SAM" id="MobiDB-lite"/>
    </source>
</evidence>
<keyword evidence="5 8" id="KW-1133">Transmembrane helix</keyword>
<evidence type="ECO:0000313" key="11">
    <source>
        <dbReference type="RefSeq" id="XP_026538263.1"/>
    </source>
</evidence>
<evidence type="ECO:0000313" key="10">
    <source>
        <dbReference type="Proteomes" id="UP000504612"/>
    </source>
</evidence>
<comment type="subcellular location">
    <subcellularLocation>
        <location evidence="1">Membrane</location>
        <topology evidence="1">Single-pass type I membrane protein</topology>
    </subcellularLocation>
</comment>
<dbReference type="InterPro" id="IPR024810">
    <property type="entry name" value="MAB21L/cGLR"/>
</dbReference>
<dbReference type="InterPro" id="IPR046906">
    <property type="entry name" value="Mab-21_HhH/H2TH-like"/>
</dbReference>
<protein>
    <submittedName>
        <fullName evidence="11">Inositol 1,4,5-trisphosphate receptor-interacting protein-like 2</fullName>
    </submittedName>
</protein>
<dbReference type="RefSeq" id="XP_026538263.1">
    <property type="nucleotide sequence ID" value="XM_026682478.1"/>
</dbReference>
<evidence type="ECO:0000256" key="8">
    <source>
        <dbReference type="SAM" id="Phobius"/>
    </source>
</evidence>
<sequence>MKPAFPEGPPRLPAAPEGSPPPPPMAVYRLNVRVFWPLLTCACTVLVCLLQALRGKAGPTGGEAGWPLPSLLRGLPVPPLLLLLLLLAALGLGGRAWWTARQQQQQRRRRLKGGSIGSPGASSGREARRRALLDGFYETRLRLSPHVLGHSKAHVSLVVGELVRAGKAAGRLSLRGDVVQVGSAYEQHKVGSPDAFDVLVPLRLPPRLELRALPYAPEEQQPKQPGGRRGAFLCVLRVADGAQGSPSRPLCVAASQGEADGASLLSAALVARWFQAQVQRCLCAVRARLQERCRVQLAVGAAPCPLALQIAPRSDYVCCHLSLTVHLTPAIPLGEGLYLTPWVCLQPSTAPQLGTFWTLNLSKAEQRLLAWLRDQLLPDSCHLKCLQILKGLRELGSRALEPPWAAQWDRVLSSYVLKTALFWVLLRIPWQAWEDQFLVARLEDVVLFLVQALQRGRLAHLFLGNPHLPEILSLPKFVKEASPVNLLADFERPTLEKVASQLLSIWKQAPRIIRVYGGPRYRKQNLT</sequence>
<dbReference type="KEGG" id="nss:113421857"/>
<dbReference type="GO" id="GO:0016020">
    <property type="term" value="C:membrane"/>
    <property type="evidence" value="ECO:0007669"/>
    <property type="project" value="UniProtKB-SubCell"/>
</dbReference>
<dbReference type="CTD" id="162073"/>
<feature type="transmembrane region" description="Helical" evidence="8">
    <location>
        <begin position="80"/>
        <end position="100"/>
    </location>
</feature>
<dbReference type="AlphaFoldDB" id="A0A6J1VC76"/>
<dbReference type="SMART" id="SM01265">
    <property type="entry name" value="Mab-21"/>
    <property type="match status" value="1"/>
</dbReference>
<evidence type="ECO:0000259" key="9">
    <source>
        <dbReference type="Pfam" id="PF20266"/>
    </source>
</evidence>
<keyword evidence="6 8" id="KW-0472">Membrane</keyword>
<dbReference type="InterPro" id="IPR026250">
    <property type="entry name" value="ITPRIP-like"/>
</dbReference>
<evidence type="ECO:0000256" key="1">
    <source>
        <dbReference type="ARBA" id="ARBA00004479"/>
    </source>
</evidence>
<dbReference type="Gene3D" id="1.10.1410.40">
    <property type="match status" value="1"/>
</dbReference>
<comment type="similarity">
    <text evidence="2">Belongs to the ITPRIP family.</text>
</comment>
<dbReference type="PRINTS" id="PR02107">
    <property type="entry name" value="INOS145TPRIP"/>
</dbReference>
<feature type="region of interest" description="Disordered" evidence="7">
    <location>
        <begin position="1"/>
        <end position="20"/>
    </location>
</feature>
<dbReference type="Proteomes" id="UP000504612">
    <property type="component" value="Unplaced"/>
</dbReference>
<proteinExistence type="inferred from homology"/>
<evidence type="ECO:0000256" key="6">
    <source>
        <dbReference type="ARBA" id="ARBA00023136"/>
    </source>
</evidence>
<dbReference type="GeneID" id="113421857"/>
<reference evidence="11" key="1">
    <citation type="submission" date="2025-08" db="UniProtKB">
        <authorList>
            <consortium name="RefSeq"/>
        </authorList>
    </citation>
    <scope>IDENTIFICATION</scope>
</reference>
<evidence type="ECO:0000256" key="4">
    <source>
        <dbReference type="ARBA" id="ARBA00022729"/>
    </source>
</evidence>
<gene>
    <name evidence="11" type="primary">ITPRIPL2</name>
</gene>
<dbReference type="Pfam" id="PF20266">
    <property type="entry name" value="Mab-21_C"/>
    <property type="match status" value="1"/>
</dbReference>
<accession>A0A6J1VC76</accession>
<evidence type="ECO:0000256" key="5">
    <source>
        <dbReference type="ARBA" id="ARBA00022989"/>
    </source>
</evidence>
<dbReference type="PANTHER" id="PTHR10656">
    <property type="entry name" value="CELL FATE DETERMINING PROTEIN MAB21-RELATED"/>
    <property type="match status" value="1"/>
</dbReference>
<keyword evidence="4" id="KW-0732">Signal</keyword>
<keyword evidence="3 8" id="KW-0812">Transmembrane</keyword>
<feature type="transmembrane region" description="Helical" evidence="8">
    <location>
        <begin position="34"/>
        <end position="53"/>
    </location>
</feature>
<dbReference type="Gene3D" id="3.30.460.90">
    <property type="match status" value="1"/>
</dbReference>
<organism evidence="10 11">
    <name type="scientific">Notechis scutatus</name>
    <name type="common">mainland tiger snake</name>
    <dbReference type="NCBI Taxonomy" id="8663"/>
    <lineage>
        <taxon>Eukaryota</taxon>
        <taxon>Metazoa</taxon>
        <taxon>Chordata</taxon>
        <taxon>Craniata</taxon>
        <taxon>Vertebrata</taxon>
        <taxon>Euteleostomi</taxon>
        <taxon>Lepidosauria</taxon>
        <taxon>Squamata</taxon>
        <taxon>Bifurcata</taxon>
        <taxon>Unidentata</taxon>
        <taxon>Episquamata</taxon>
        <taxon>Toxicofera</taxon>
        <taxon>Serpentes</taxon>
        <taxon>Colubroidea</taxon>
        <taxon>Elapidae</taxon>
        <taxon>Hydrophiinae</taxon>
        <taxon>Notechis</taxon>
    </lineage>
</organism>